<feature type="transmembrane region" description="Helical" evidence="1">
    <location>
        <begin position="93"/>
        <end position="114"/>
    </location>
</feature>
<keyword evidence="1" id="KW-0472">Membrane</keyword>
<name>A0A6M0IK04_9BACT</name>
<feature type="transmembrane region" description="Helical" evidence="1">
    <location>
        <begin position="437"/>
        <end position="459"/>
    </location>
</feature>
<dbReference type="EMBL" id="JAAGNZ010000002">
    <property type="protein sequence ID" value="NEU68618.1"/>
    <property type="molecule type" value="Genomic_DNA"/>
</dbReference>
<feature type="transmembrane region" description="Helical" evidence="1">
    <location>
        <begin position="527"/>
        <end position="546"/>
    </location>
</feature>
<feature type="transmembrane region" description="Helical" evidence="1">
    <location>
        <begin position="134"/>
        <end position="159"/>
    </location>
</feature>
<dbReference type="AlphaFoldDB" id="A0A6M0IK04"/>
<keyword evidence="1" id="KW-0812">Transmembrane</keyword>
<feature type="transmembrane region" description="Helical" evidence="1">
    <location>
        <begin position="165"/>
        <end position="193"/>
    </location>
</feature>
<feature type="transmembrane region" description="Helical" evidence="1">
    <location>
        <begin position="268"/>
        <end position="289"/>
    </location>
</feature>
<evidence type="ECO:0000313" key="2">
    <source>
        <dbReference type="EMBL" id="NEU68618.1"/>
    </source>
</evidence>
<sequence>MPMLILWLLDRCQPLWRTLGADYGQLRAIVQVKLMMDNRRSTITLGRYGKASAENNSNFTRTLGLYAFIGGLISLAMLAAPDKDRLFFPLTLQFSYIMALCAMTLISDFSSVILDSSDNQIILPRPVSSRTLWLARVVHITSYLFAIALSLSVVAILFVSYRFGALAGLLFLAMSLLSAVLMVFLTNIFYLLLMRFTSEEKLREVINYFQIVMAVLFYGGYQFLPRLIGEQTLNQAFAHQWWHYLVPPMWMAGTVEAVIRPVLDSTHLVFALLAVFTPIAGLWFMNRFLTTDFTQKLSSIDQESQPAQTTQTTFSQRTQSNKANWAERLSTLFTGNTLERAAFAFTWRITGRDRKFKLKTYPQLGFGLAYVVVMSFRGSSFGSTGFFYLFALYFAGLYVMVAQYQLSISDSYRASWIYGSAPIQNPGDVLAGSLKALIVKLMTPFYSLLAIYILYRYGIDKISDVLLAFSNSLVMLLSAALLSVRHMPFSVAQDALKQSNTARSLLTSFVLGIVGFSHYGLTYIPYGTWIALPFSMLACGVLLRQYKQTGWEQIRMG</sequence>
<evidence type="ECO:0000256" key="1">
    <source>
        <dbReference type="SAM" id="Phobius"/>
    </source>
</evidence>
<gene>
    <name evidence="2" type="ORF">GK091_17150</name>
</gene>
<proteinExistence type="predicted"/>
<feature type="transmembrane region" description="Helical" evidence="1">
    <location>
        <begin position="465"/>
        <end position="484"/>
    </location>
</feature>
<keyword evidence="1" id="KW-1133">Transmembrane helix</keyword>
<organism evidence="2 3">
    <name type="scientific">Spirosoma agri</name>
    <dbReference type="NCBI Taxonomy" id="1987381"/>
    <lineage>
        <taxon>Bacteria</taxon>
        <taxon>Pseudomonadati</taxon>
        <taxon>Bacteroidota</taxon>
        <taxon>Cytophagia</taxon>
        <taxon>Cytophagales</taxon>
        <taxon>Cytophagaceae</taxon>
        <taxon>Spirosoma</taxon>
    </lineage>
</organism>
<feature type="transmembrane region" description="Helical" evidence="1">
    <location>
        <begin position="205"/>
        <end position="224"/>
    </location>
</feature>
<comment type="caution">
    <text evidence="2">The sequence shown here is derived from an EMBL/GenBank/DDBJ whole genome shotgun (WGS) entry which is preliminary data.</text>
</comment>
<evidence type="ECO:0000313" key="3">
    <source>
        <dbReference type="Proteomes" id="UP000477386"/>
    </source>
</evidence>
<accession>A0A6M0IK04</accession>
<dbReference type="Proteomes" id="UP000477386">
    <property type="component" value="Unassembled WGS sequence"/>
</dbReference>
<protein>
    <submittedName>
        <fullName evidence="2">Uncharacterized protein</fullName>
    </submittedName>
</protein>
<feature type="transmembrane region" description="Helical" evidence="1">
    <location>
        <begin position="63"/>
        <end position="81"/>
    </location>
</feature>
<keyword evidence="3" id="KW-1185">Reference proteome</keyword>
<feature type="transmembrane region" description="Helical" evidence="1">
    <location>
        <begin position="385"/>
        <end position="406"/>
    </location>
</feature>
<reference evidence="2 3" key="1">
    <citation type="submission" date="2020-02" db="EMBL/GenBank/DDBJ databases">
        <title>Draft genome sequence of two Spirosoma agri KCTC 52727 and Spirosoma terrae KCTC 52035.</title>
        <authorList>
            <person name="Rojas J."/>
            <person name="Ambika Manirajan B."/>
            <person name="Ratering S."/>
            <person name="Suarez C."/>
            <person name="Schnell S."/>
        </authorList>
    </citation>
    <scope>NUCLEOTIDE SEQUENCE [LARGE SCALE GENOMIC DNA]</scope>
    <source>
        <strain evidence="2 3">KCTC 52727</strain>
    </source>
</reference>